<feature type="non-terminal residue" evidence="1">
    <location>
        <position position="1"/>
    </location>
</feature>
<sequence>MQPVQQSSLEELVKQMTTNNIQFQENDLQTQIGQLATTVNQLQSKGFGQIPSQGMEALRLLSHMPLSKFFTPIHSPYQPWEFLGQLPKVRPLPYRGITQSLPHQLAGIRFGSTNAVVRIQMDPSSTTIAMVDGGGSPPIA</sequence>
<dbReference type="OrthoDB" id="1751104at2759"/>
<proteinExistence type="predicted"/>
<keyword evidence="2" id="KW-1185">Reference proteome</keyword>
<comment type="caution">
    <text evidence="1">The sequence shown here is derived from an EMBL/GenBank/DDBJ whole genome shotgun (WGS) entry which is preliminary data.</text>
</comment>
<evidence type="ECO:0000313" key="2">
    <source>
        <dbReference type="Proteomes" id="UP000257109"/>
    </source>
</evidence>
<gene>
    <name evidence="1" type="ORF">CR513_30817</name>
</gene>
<evidence type="ECO:0000313" key="1">
    <source>
        <dbReference type="EMBL" id="RDX87682.1"/>
    </source>
</evidence>
<reference evidence="1" key="1">
    <citation type="submission" date="2018-05" db="EMBL/GenBank/DDBJ databases">
        <title>Draft genome of Mucuna pruriens seed.</title>
        <authorList>
            <person name="Nnadi N.E."/>
            <person name="Vos R."/>
            <person name="Hasami M.H."/>
            <person name="Devisetty U.K."/>
            <person name="Aguiy J.C."/>
        </authorList>
    </citation>
    <scope>NUCLEOTIDE SEQUENCE [LARGE SCALE GENOMIC DNA]</scope>
    <source>
        <strain evidence="1">JCA_2017</strain>
    </source>
</reference>
<dbReference type="AlphaFoldDB" id="A0A371GAV1"/>
<accession>A0A371GAV1</accession>
<dbReference type="EMBL" id="QJKJ01006157">
    <property type="protein sequence ID" value="RDX87682.1"/>
    <property type="molecule type" value="Genomic_DNA"/>
</dbReference>
<name>A0A371GAV1_MUCPR</name>
<protein>
    <submittedName>
        <fullName evidence="1">Uncharacterized protein</fullName>
    </submittedName>
</protein>
<dbReference type="Proteomes" id="UP000257109">
    <property type="component" value="Unassembled WGS sequence"/>
</dbReference>
<organism evidence="1 2">
    <name type="scientific">Mucuna pruriens</name>
    <name type="common">Velvet bean</name>
    <name type="synonym">Dolichos pruriens</name>
    <dbReference type="NCBI Taxonomy" id="157652"/>
    <lineage>
        <taxon>Eukaryota</taxon>
        <taxon>Viridiplantae</taxon>
        <taxon>Streptophyta</taxon>
        <taxon>Embryophyta</taxon>
        <taxon>Tracheophyta</taxon>
        <taxon>Spermatophyta</taxon>
        <taxon>Magnoliopsida</taxon>
        <taxon>eudicotyledons</taxon>
        <taxon>Gunneridae</taxon>
        <taxon>Pentapetalae</taxon>
        <taxon>rosids</taxon>
        <taxon>fabids</taxon>
        <taxon>Fabales</taxon>
        <taxon>Fabaceae</taxon>
        <taxon>Papilionoideae</taxon>
        <taxon>50 kb inversion clade</taxon>
        <taxon>NPAAA clade</taxon>
        <taxon>indigoferoid/millettioid clade</taxon>
        <taxon>Phaseoleae</taxon>
        <taxon>Mucuna</taxon>
    </lineage>
</organism>